<comment type="caution">
    <text evidence="1">The sequence shown here is derived from an EMBL/GenBank/DDBJ whole genome shotgun (WGS) entry which is preliminary data.</text>
</comment>
<name>A0ACC0WTC9_9STRA</name>
<dbReference type="EMBL" id="CM047580">
    <property type="protein sequence ID" value="KAI9921343.1"/>
    <property type="molecule type" value="Genomic_DNA"/>
</dbReference>
<sequence length="539" mass="61439">MTSYLERWKLQREQSRLQRLNDHRNCYNRDVGDELTFISDTELNKDAETEAQSYQSRDESFNFPSVDDFPASKSEEKHQHIGKDDEFVNGEVYWEQGNSIGRPSDFFEKKSRSLSHVELSSPRNVDDFTFQENLIGSEISELRLSSVPQSTDDGLDALVTNRCDRNSGLTGSNTAFSSGCELHFDSSRLVYTPNSLKNLQEKSRLKSEKAKYDSNEPDHIIADYVGEAEVVINNGPSLPDQDIPEIPSSEYMATLLRGPEVIKKALHELNALIDKSISFASSSPKQDPRDAHTYKELHELVPRYEHPKESMLPLSRTTDSWGEDTSISQVDDDVGCRSQDFESLYRNHQPGAQLKMGSRKSKSQEMPDLDTIREVPCPSNTDYVLRSPQSTFGRNNYSLPPHLQTQCPFDTSIYINEVQEQQEDSLHTKCAESSHDHKSDENSTKIKRYAHDETERSWIVGSNSVDLNCEYSREEKNDNLPQNILSSKYEDDKCYTNDNMVSRSKAVQQQALASDRNNMVRSINTAVHFFVCFLTLVCT</sequence>
<reference evidence="1 2" key="1">
    <citation type="journal article" date="2022" name="bioRxiv">
        <title>The genome of the oomycete Peronosclerospora sorghi, a cosmopolitan pathogen of maize and sorghum, is inflated with dispersed pseudogenes.</title>
        <authorList>
            <person name="Fletcher K."/>
            <person name="Martin F."/>
            <person name="Isakeit T."/>
            <person name="Cavanaugh K."/>
            <person name="Magill C."/>
            <person name="Michelmore R."/>
        </authorList>
    </citation>
    <scope>NUCLEOTIDE SEQUENCE [LARGE SCALE GENOMIC DNA]</scope>
    <source>
        <strain evidence="1">P6</strain>
    </source>
</reference>
<accession>A0ACC0WTC9</accession>
<evidence type="ECO:0000313" key="1">
    <source>
        <dbReference type="EMBL" id="KAI9921343.1"/>
    </source>
</evidence>
<proteinExistence type="predicted"/>
<gene>
    <name evidence="1" type="ORF">PsorP6_002575</name>
</gene>
<keyword evidence="2" id="KW-1185">Reference proteome</keyword>
<dbReference type="Proteomes" id="UP001163321">
    <property type="component" value="Chromosome 1"/>
</dbReference>
<evidence type="ECO:0000313" key="2">
    <source>
        <dbReference type="Proteomes" id="UP001163321"/>
    </source>
</evidence>
<organism evidence="1 2">
    <name type="scientific">Peronosclerospora sorghi</name>
    <dbReference type="NCBI Taxonomy" id="230839"/>
    <lineage>
        <taxon>Eukaryota</taxon>
        <taxon>Sar</taxon>
        <taxon>Stramenopiles</taxon>
        <taxon>Oomycota</taxon>
        <taxon>Peronosporomycetes</taxon>
        <taxon>Peronosporales</taxon>
        <taxon>Peronosporaceae</taxon>
        <taxon>Peronosclerospora</taxon>
    </lineage>
</organism>
<protein>
    <submittedName>
        <fullName evidence="1">Uncharacterized protein</fullName>
    </submittedName>
</protein>